<dbReference type="SFLD" id="SFLDS00003">
    <property type="entry name" value="Haloacid_Dehalogenase"/>
    <property type="match status" value="1"/>
</dbReference>
<dbReference type="InterPro" id="IPR023214">
    <property type="entry name" value="HAD_sf"/>
</dbReference>
<accession>A0A1V3G465</accession>
<dbReference type="EMBL" id="MQMF01000005">
    <property type="protein sequence ID" value="OOE09915.1"/>
    <property type="molecule type" value="Genomic_DNA"/>
</dbReference>
<dbReference type="Gene3D" id="3.40.50.1000">
    <property type="entry name" value="HAD superfamily/HAD-like"/>
    <property type="match status" value="1"/>
</dbReference>
<dbReference type="InterPro" id="IPR041492">
    <property type="entry name" value="HAD_2"/>
</dbReference>
<evidence type="ECO:0008006" key="3">
    <source>
        <dbReference type="Google" id="ProtNLM"/>
    </source>
</evidence>
<dbReference type="GO" id="GO:0050308">
    <property type="term" value="F:sugar-phosphatase activity"/>
    <property type="evidence" value="ECO:0007669"/>
    <property type="project" value="TreeGrafter"/>
</dbReference>
<dbReference type="PRINTS" id="PR00413">
    <property type="entry name" value="HADHALOGNASE"/>
</dbReference>
<organism evidence="1 2">
    <name type="scientific">Fictibacillus arsenicus</name>
    <dbReference type="NCBI Taxonomy" id="255247"/>
    <lineage>
        <taxon>Bacteria</taxon>
        <taxon>Bacillati</taxon>
        <taxon>Bacillota</taxon>
        <taxon>Bacilli</taxon>
        <taxon>Bacillales</taxon>
        <taxon>Fictibacillaceae</taxon>
        <taxon>Fictibacillus</taxon>
    </lineage>
</organism>
<proteinExistence type="predicted"/>
<evidence type="ECO:0000313" key="2">
    <source>
        <dbReference type="Proteomes" id="UP000188597"/>
    </source>
</evidence>
<dbReference type="NCBIfam" id="TIGR01509">
    <property type="entry name" value="HAD-SF-IA-v3"/>
    <property type="match status" value="1"/>
</dbReference>
<gene>
    <name evidence="1" type="ORF">UN64_18025</name>
</gene>
<dbReference type="InterPro" id="IPR023198">
    <property type="entry name" value="PGP-like_dom2"/>
</dbReference>
<dbReference type="Gene3D" id="1.10.150.240">
    <property type="entry name" value="Putative phosphatase, domain 2"/>
    <property type="match status" value="1"/>
</dbReference>
<name>A0A1V3G465_9BACL</name>
<dbReference type="PANTHER" id="PTHR43481:SF4">
    <property type="entry name" value="GLYCEROL-1-PHOSPHATE PHOSPHOHYDROLASE 1-RELATED"/>
    <property type="match status" value="1"/>
</dbReference>
<dbReference type="InterPro" id="IPR051806">
    <property type="entry name" value="HAD-like_SPP"/>
</dbReference>
<dbReference type="OrthoDB" id="9797743at2"/>
<dbReference type="SUPFAM" id="SSF56784">
    <property type="entry name" value="HAD-like"/>
    <property type="match status" value="1"/>
</dbReference>
<dbReference type="InterPro" id="IPR006439">
    <property type="entry name" value="HAD-SF_hydro_IA"/>
</dbReference>
<sequence length="219" mass="25155">MSIKAVCFDMDGVVVHTMPHHVEAWRFAFKEKGYDHNDLEFYLREGMPGRKTIMDIFKSYQLPVTEEDIEEIYVIKRNYFKENANYAFIKETLSLLKYLYKKEIPISLVTGSRREFVEEVLEKLPVEFHSVITGDDVKEGKPSPEPYLKAMSNLSFVPSEWLVIENAPLGIESAKQAGAFCLAVETTLKEKYLTKADVIVSPPQLKHTVKRLLSSESEL</sequence>
<dbReference type="SFLD" id="SFLDG01129">
    <property type="entry name" value="C1.5:_HAD__Beta-PGM__Phosphata"/>
    <property type="match status" value="1"/>
</dbReference>
<protein>
    <recommendedName>
        <fullName evidence="3">Beta-phosphoglucomutase</fullName>
    </recommendedName>
</protein>
<dbReference type="InterPro" id="IPR036412">
    <property type="entry name" value="HAD-like_sf"/>
</dbReference>
<dbReference type="CDD" id="cd07505">
    <property type="entry name" value="HAD_BPGM-like"/>
    <property type="match status" value="1"/>
</dbReference>
<comment type="caution">
    <text evidence="1">The sequence shown here is derived from an EMBL/GenBank/DDBJ whole genome shotgun (WGS) entry which is preliminary data.</text>
</comment>
<dbReference type="AlphaFoldDB" id="A0A1V3G465"/>
<reference evidence="1 2" key="1">
    <citation type="submission" date="2016-11" db="EMBL/GenBank/DDBJ databases">
        <authorList>
            <person name="Jaros S."/>
            <person name="Januszkiewicz K."/>
            <person name="Wedrychowicz H."/>
        </authorList>
    </citation>
    <scope>NUCLEOTIDE SEQUENCE [LARGE SCALE GENOMIC DNA]</scope>
    <source>
        <strain evidence="1 2">Con a/3</strain>
    </source>
</reference>
<evidence type="ECO:0000313" key="1">
    <source>
        <dbReference type="EMBL" id="OOE09915.1"/>
    </source>
</evidence>
<dbReference type="Pfam" id="PF13419">
    <property type="entry name" value="HAD_2"/>
    <property type="match status" value="1"/>
</dbReference>
<dbReference type="RefSeq" id="WP_077365416.1">
    <property type="nucleotide sequence ID" value="NZ_MQMF01000005.1"/>
</dbReference>
<dbReference type="PANTHER" id="PTHR43481">
    <property type="entry name" value="FRUCTOSE-1-PHOSPHATE PHOSPHATASE"/>
    <property type="match status" value="1"/>
</dbReference>
<dbReference type="Proteomes" id="UP000188597">
    <property type="component" value="Unassembled WGS sequence"/>
</dbReference>